<keyword evidence="3" id="KW-1185">Reference proteome</keyword>
<dbReference type="Proteomes" id="UP001165289">
    <property type="component" value="Unassembled WGS sequence"/>
</dbReference>
<dbReference type="AlphaFoldDB" id="A0AAV7K8H1"/>
<evidence type="ECO:0000313" key="2">
    <source>
        <dbReference type="EMBL" id="KAI6657316.1"/>
    </source>
</evidence>
<sequence>MNVAPFMPQEGDRLPNFRHEVRNRPHPNKAFLYWKQPRNDMTAFTANNKPVVCTNDISETFYQDYSRRGIPSGQKYGDRDETQSVQVNPWRKPIINYYDGAALDPLRTTSRISNISRLERPVSKAQYKQPLLKTIDETKDLTWKSTPIWSSNMIDTDTVRNQSRQMRSRLSIRPESVQPISRVPREISDFTTWLQRSEPTQRVQFLNYLRSLTTVLEENEIETYLNPPPVNKATHLPNKRQPNISYQSQVRINNQKNTRKGRDFNETLDGEGIEIQKLFP</sequence>
<organism evidence="2 3">
    <name type="scientific">Oopsacas minuta</name>
    <dbReference type="NCBI Taxonomy" id="111878"/>
    <lineage>
        <taxon>Eukaryota</taxon>
        <taxon>Metazoa</taxon>
        <taxon>Porifera</taxon>
        <taxon>Hexactinellida</taxon>
        <taxon>Hexasterophora</taxon>
        <taxon>Lyssacinosida</taxon>
        <taxon>Leucopsacidae</taxon>
        <taxon>Oopsacas</taxon>
    </lineage>
</organism>
<protein>
    <submittedName>
        <fullName evidence="2">Uncharacterized protein</fullName>
    </submittedName>
</protein>
<comment type="caution">
    <text evidence="2">The sequence shown here is derived from an EMBL/GenBank/DDBJ whole genome shotgun (WGS) entry which is preliminary data.</text>
</comment>
<proteinExistence type="predicted"/>
<evidence type="ECO:0000313" key="3">
    <source>
        <dbReference type="Proteomes" id="UP001165289"/>
    </source>
</evidence>
<feature type="compositionally biased region" description="Basic and acidic residues" evidence="1">
    <location>
        <begin position="10"/>
        <end position="22"/>
    </location>
</feature>
<reference evidence="2 3" key="1">
    <citation type="journal article" date="2023" name="BMC Biol.">
        <title>The compact genome of the sponge Oopsacas minuta (Hexactinellida) is lacking key metazoan core genes.</title>
        <authorList>
            <person name="Santini S."/>
            <person name="Schenkelaars Q."/>
            <person name="Jourda C."/>
            <person name="Duchesne M."/>
            <person name="Belahbib H."/>
            <person name="Rocher C."/>
            <person name="Selva M."/>
            <person name="Riesgo A."/>
            <person name="Vervoort M."/>
            <person name="Leys S.P."/>
            <person name="Kodjabachian L."/>
            <person name="Le Bivic A."/>
            <person name="Borchiellini C."/>
            <person name="Claverie J.M."/>
            <person name="Renard E."/>
        </authorList>
    </citation>
    <scope>NUCLEOTIDE SEQUENCE [LARGE SCALE GENOMIC DNA]</scope>
    <source>
        <strain evidence="2">SPO-2</strain>
    </source>
</reference>
<accession>A0AAV7K8H1</accession>
<feature type="region of interest" description="Disordered" evidence="1">
    <location>
        <begin position="1"/>
        <end position="22"/>
    </location>
</feature>
<dbReference type="EMBL" id="JAKMXF010000111">
    <property type="protein sequence ID" value="KAI6657316.1"/>
    <property type="molecule type" value="Genomic_DNA"/>
</dbReference>
<evidence type="ECO:0000256" key="1">
    <source>
        <dbReference type="SAM" id="MobiDB-lite"/>
    </source>
</evidence>
<gene>
    <name evidence="2" type="ORF">LOD99_64</name>
</gene>
<name>A0AAV7K8H1_9METZ</name>